<dbReference type="PROSITE" id="PS51257">
    <property type="entry name" value="PROKAR_LIPOPROTEIN"/>
    <property type="match status" value="1"/>
</dbReference>
<keyword evidence="1" id="KW-0812">Transmembrane</keyword>
<proteinExistence type="predicted"/>
<feature type="transmembrane region" description="Helical" evidence="1">
    <location>
        <begin position="12"/>
        <end position="32"/>
    </location>
</feature>
<sequence length="64" mass="7001">MKATILAVIKLIGALFMFVGILAGCMAAMLLMLVVIRFPPLLIALLLACWIFSRLKNAYCKASE</sequence>
<evidence type="ECO:0000256" key="1">
    <source>
        <dbReference type="SAM" id="Phobius"/>
    </source>
</evidence>
<organism evidence="2 3">
    <name type="scientific">Pseudomonas fragi</name>
    <dbReference type="NCBI Taxonomy" id="296"/>
    <lineage>
        <taxon>Bacteria</taxon>
        <taxon>Pseudomonadati</taxon>
        <taxon>Pseudomonadota</taxon>
        <taxon>Gammaproteobacteria</taxon>
        <taxon>Pseudomonadales</taxon>
        <taxon>Pseudomonadaceae</taxon>
        <taxon>Pseudomonas</taxon>
    </lineage>
</organism>
<keyword evidence="1" id="KW-0472">Membrane</keyword>
<keyword evidence="1" id="KW-1133">Transmembrane helix</keyword>
<dbReference type="RefSeq" id="WP_240043144.1">
    <property type="nucleotide sequence ID" value="NZ_CAACYJ010000002.1"/>
</dbReference>
<protein>
    <recommendedName>
        <fullName evidence="4">Lipoprotein</fullName>
    </recommendedName>
</protein>
<feature type="transmembrane region" description="Helical" evidence="1">
    <location>
        <begin position="38"/>
        <end position="55"/>
    </location>
</feature>
<dbReference type="Proteomes" id="UP000330809">
    <property type="component" value="Unassembled WGS sequence"/>
</dbReference>
<evidence type="ECO:0000313" key="2">
    <source>
        <dbReference type="EMBL" id="VFB17919.1"/>
    </source>
</evidence>
<reference evidence="2 3" key="1">
    <citation type="submission" date="2019-02" db="EMBL/GenBank/DDBJ databases">
        <authorList>
            <consortium name="Pathogen Informatics"/>
        </authorList>
    </citation>
    <scope>NUCLEOTIDE SEQUENCE [LARGE SCALE GENOMIC DNA]</scope>
    <source>
        <strain evidence="2 3">3012STDY7103891</strain>
    </source>
</reference>
<evidence type="ECO:0000313" key="3">
    <source>
        <dbReference type="Proteomes" id="UP000330809"/>
    </source>
</evidence>
<gene>
    <name evidence="2" type="ORF">NCTC10754_00440</name>
</gene>
<name>A0A449IEX2_PSEFR</name>
<accession>A0A449IEX2</accession>
<evidence type="ECO:0008006" key="4">
    <source>
        <dbReference type="Google" id="ProtNLM"/>
    </source>
</evidence>
<dbReference type="EMBL" id="CAACYJ010000002">
    <property type="protein sequence ID" value="VFB17919.1"/>
    <property type="molecule type" value="Genomic_DNA"/>
</dbReference>
<dbReference type="AlphaFoldDB" id="A0A449IEX2"/>